<feature type="domain" description="PKS/mFAS DH" evidence="9">
    <location>
        <begin position="3221"/>
        <end position="3526"/>
    </location>
</feature>
<feature type="region of interest" description="Disordered" evidence="6">
    <location>
        <begin position="295"/>
        <end position="319"/>
    </location>
</feature>
<dbReference type="Pfam" id="PF16197">
    <property type="entry name" value="KAsynt_C_assoc"/>
    <property type="match status" value="1"/>
</dbReference>
<dbReference type="InterPro" id="IPR050091">
    <property type="entry name" value="PKS_NRPS_Biosynth_Enz"/>
</dbReference>
<dbReference type="SMART" id="SM00826">
    <property type="entry name" value="PKS_DH"/>
    <property type="match status" value="1"/>
</dbReference>
<dbReference type="SUPFAM" id="SSF47336">
    <property type="entry name" value="ACP-like"/>
    <property type="match status" value="4"/>
</dbReference>
<feature type="region of interest" description="N-terminal hotdog fold" evidence="5">
    <location>
        <begin position="1"/>
        <end position="114"/>
    </location>
</feature>
<dbReference type="InterPro" id="IPR049552">
    <property type="entry name" value="PKS_DH_N"/>
</dbReference>
<proteinExistence type="predicted"/>
<dbReference type="SUPFAM" id="SSF53474">
    <property type="entry name" value="alpha/beta-Hydrolases"/>
    <property type="match status" value="1"/>
</dbReference>
<comment type="caution">
    <text evidence="5">Lacks conserved residue(s) required for the propagation of feature annotation.</text>
</comment>
<feature type="domain" description="Carrier" evidence="7">
    <location>
        <begin position="2630"/>
        <end position="2705"/>
    </location>
</feature>
<dbReference type="SMART" id="SM01294">
    <property type="entry name" value="PKS_PP_betabranch"/>
    <property type="match status" value="1"/>
</dbReference>
<dbReference type="PANTHER" id="PTHR43775:SF37">
    <property type="entry name" value="SI:DKEY-61P9.11"/>
    <property type="match status" value="1"/>
</dbReference>
<feature type="domain" description="Ketosynthase family 3 (KS3)" evidence="8">
    <location>
        <begin position="1509"/>
        <end position="1939"/>
    </location>
</feature>
<gene>
    <name evidence="10" type="primary">necH</name>
</gene>
<evidence type="ECO:0000256" key="4">
    <source>
        <dbReference type="ARBA" id="ARBA00054155"/>
    </source>
</evidence>
<dbReference type="Gene3D" id="1.10.1240.100">
    <property type="match status" value="2"/>
</dbReference>
<evidence type="ECO:0000256" key="6">
    <source>
        <dbReference type="SAM" id="MobiDB-lite"/>
    </source>
</evidence>
<dbReference type="GO" id="GO:0006633">
    <property type="term" value="P:fatty acid biosynthetic process"/>
    <property type="evidence" value="ECO:0007669"/>
    <property type="project" value="InterPro"/>
</dbReference>
<feature type="region of interest" description="C-terminal hotdog fold" evidence="5">
    <location>
        <begin position="3376"/>
        <end position="3526"/>
    </location>
</feature>
<dbReference type="SUPFAM" id="SSF51735">
    <property type="entry name" value="NAD(P)-binding Rossmann-fold domains"/>
    <property type="match status" value="1"/>
</dbReference>
<dbReference type="InterPro" id="IPR042104">
    <property type="entry name" value="PKS_dehydratase_sf"/>
</dbReference>
<feature type="active site" description="Proton acceptor; for dehydratase activity" evidence="5">
    <location>
        <position position="22"/>
    </location>
</feature>
<sequence>MTKLIAERIITLSSRNPAVSEHRVYGNPVFPGMAYIDLIYQFCGQHGIDFREYALDTLRIHRPLIVVHPNDGLPVRIRVLSPADGRYAVFIDDPGADDGKAYASATLERGGTTFHSCSATPFVQLPHNGHSLSMDALYARCRDSQLVHGDYMRAQGDIAVGDAELVARLALGASALPDAERYMFHPSLLDAAAIASRAVEDEASRDSNLYLPLLIESFSAIAPITRACVVRIPLDAVSVRGEIVTMPLEFFAPDGSKLAQIRGFAAKRVRDEQSFKPRVHADASMGHVTNGATQASALDVRKLPPQKDTPSRPALSAGRPLSTVVQSLRSMVADKLRVPIAEVPLDKGYYELGLESADLLDLVAAATRMLAQDLSPTLMFEYPTLAELDDFVAGQSGSGTSIVGTERPPMQTADPSSGTSAWSAAPMSSRASQRYRFVAEESFLQDHKVLGKPALMGVSHPCLVIEACVARNGERCFPLVLSRIRMEGGPITLEAGEGVDLTVALPEDDNARTFEVRFKRDGHSSDPMCCHGLVESAHAFTPEYHDVKTLVAGLTQLSAAEIEAWYTRIPQFSVGPMLRTVRAAYTNRAGLLVSRVSVAYDACKGGRIHYAFDPLLLNSCFFIDPPSGDEPSPIYVPLMIERIDIAKPLPTDVYVINRIRTKQAGYVAFDADIVSIDGAHLGRIVNASIRAVDDPKTFANACFGPSVEVVGTPERRSVPAGSADNQRNDIAIIGLAGRYPGAATLDQFWRNLESGTDSIIEIPLSRWDHARYFDPNKDTLGKTYSKWGGFLDDVDRFDPYYFGITPREAQLMDPQERLFLQCAIHTLEDAGYTRAGLAECAPSRDEKSASVGVYVGVMYQEYQLYGVEQAAQGDPIALSGSASTIANRVSYFCNFTGPSMAIDTMCSSSLTALALACRALERGDCALALVGGVNLSLHPNKYLMLAQGRFASSRGRCEAFGKGGDGYVPGEGVGALLLKPRQRAEADGDHIYAVIRACEINHGGRSAGYSVPSLRAQADVVESAYVRAGVQPRQVSYVEAHGTGTSLGDPIEIAALSTVFGATGDKQFCAIGSVKSNIGHCESAAGVAGITKVLLQMQHRRLVPSLHADEPNPAIAFEHSPFVVQRRLAEWPAGQDGAPRIAGLSSFGAGGSNAHVVLEEYQPTLSVRRPALHDLVMLPLSAESWEQVHELARATAARVGSWLDNTPNKDERRLLLADAGYTLQVGREARRCRLGVLVASLEAFVDQLNAFVMVDWRDQAAALRQLAEQGIYAGEAKHGGALSELAAGDVELLVSSWIRDGKAAQLLRFWCQGGALDWRWLYPREQSRERAHRRVSLPGYPFANERHWVPSQRATSRVDASMRSMPLSSLAPAVPASSSESFQPCAALARTWEGDALSDTAFTRLTGALAEICGFPADRLDPQADFEALGLDSVMITKLHQRISEWTGEHDAALLFKYKTLATLAAHLDTQIVKQPIELSGVTGNASPHVRADIAAPALLRSGTNSADDDAIAIVGMSGRYPQADTLDAFWANLVAGVDCVTEIPRDRFDYRNIYQPGAKGKTDSIYCKWGGFLGDIAQFDAPFFNLSAQDAALMDPQERLFLEAAWTCLESVGYLGPRWQSQPRDVGVFVGVSFNNYQLVGADALALRAPFYPAGSQTFSVANRISFFFNFTGPSVAIDTACSSSLYALHLACESLWRGETEAAIAGGVNLTLHPSKYLTLCASSFAASDGRCHAFAAGGDGYVPGEGVGVVLLKRYADALKSGDPILALIRGTGVSHDGKTQGFTVPNPVSQTKAIKAALARSRVPVDTITYVEAHGTGTALGDPIEMQGLMDAYPAQPGKTRALGSVKASIGHSEAAAGIAQLTKTVLQLQHKTLAPTLLHGPLNPDIPFAKAGFHVSTRATHWSEIERDGRALPRRAGISSFGAGGVNVHVIVEEAPVLNAHGGAPDAADDVHAQILPICAPARARLPEQARRLAEFLDSEAGTLYSLRDVAFTLQHRRPAFRHRLALVARDRADAVRQLRDWLAQPDAAYPDGPYQGDSLDAVSKPLTISEQANLKECARAWSVGALLEWPGATTRAGELPVGRCVPLPGYPFDTKRHWISDVLPRVSAPVPEYDAATQVDLDKWLMQTCWDEIEGVAEDERRVPEHLALWCGDEQVLRRWAQGWPHRYVTITQERDGVFGEQLSRMFEAGEYDTFVFVQPHLRFVQKDAVLDGTTLDTLFRERAEQLVEWVVRAVDAADKRNGLKLVLINVTDRGEVDPMQEALSKYFSFLRFEVPELGSLVVDVDSLEPRALACVHRELHCAQRDTRVRFLEGRRLCQRLRPLPMDSARRAFDPSGTMIVTGGFGGVGFTVLHWLIDKGVKSLIVIGRKPMSAPLRHPSLSAETTIGTFADELARTRGVALHYIQSDLRDEAALMQRVGALRERLGSPITGVFHLAGVTTDAIPIRDTTAAILAEVSQPKLIGAHLLDRLTRDDPIRYFCLFSSISSVEGMQGNGLSAYGAANAALVALAAARRQSGRRAQVVQWTDWDGAGMAVEHDHRAFFDALGMSMLTPRQGVLFLERIVADDVGEATVFNADWAKYARVNRGVQRLPVFAYYAKRTNALEPAVGSAPLACSRARAGDAGEVDVMSLLLGELSALLGHDDLHPDQTFDQIGLNSINSLTFFSSLSERLSFEILPSSIFRYPTIRGLATFIDAHRSAPASAAKVNASVVHKSAAAETTVGALTRAQVAACAEPAARIADERIGIVGMAGQFPQARNLPEFWSRLMQSFDGIGHYPCARRDLLGLQHVLSDDDLKTVWGGYLDDIDLFDAGAFNISPREARLMDPQQRLLMMNAHIAIEDAGIRGDAKFENTGVFIAQYASEYMQFANDYNQDNALFIATGNASSIAANRLSYHYGFNGPSLVLDTACSSTLVALDIACQYLRSGQIDFALVGGVSLNLNPHSTRLLQDAGMLSATGRCHTFDKRADGYVPGEGVGVIVLQRLDEARARRVRDARCRIYAAIAGSAINQDGKSNGMTAPNGLAQEAVIRTAFRHAGLAPSQAGYIETHGTGTYLGDPVEIEALGNVVNVGRSADKPCVLGCLKTNIGHLEPAAGIASVIKAALCLHLEAIPPNNHLDTINPLLKIVEPGFKFPDESIRWSGPERIAGVSSFGFGGVNGHVVLTSVDDEPAQVEGGGRAGGQDREQCFLASYPPLDLTLKSYWLRQEAAMQSPVRIATASQVTVKPFLALSRQNSVSHALCVELIVRPDDPGIADTGNFHVGFYLDAIYRMFSDYFERTQVIVRRFEFRLPLFVSLRADTRIQIIVEDDGPECYRATFQYRMDASDADAPASGSWTTTAIALVDATPHTQQPEPQQAQVASILSSPGVLRRGLDEAAFYGRYTEMGFPANGFVRAVHDCRFYDGFSIASLRLDFERDDYGLGAHPGFIDAALQPSILLADTDGVTPYMTTVMEDVRLYGKLARGGDYQLVNILLPRDAGAKEDPQCFSTAWSIVDSQGQSVLACSRADLRKLGDSNGARSQKLDALLADTDALTQDRLLASVADLLDCEPEDIDVDKALLELGMDSLMLMKLQKQLEHHNLKINNLFQAKLRDLIEPPATGASSSDEKPSRVDAPAVDYAPFTALQSWSRDKAAWIRGKTRKRASMRLYCFPYAHMSTSVFKGWQANMPDHVEVRPIELPGRGDRWRERPLHDVWTIASTLTQLLGDELDRPFALYGHSAGALMAYVWCLHLRMCGLPLPKHLFAAAYAAPGTGENPVIRDMRGTYRRYGIKRLPVLDDICDPNAGPLITTLIDALEYAMRKAGLFSFSRDLIYAQLPALISTFEMVESFRMREVEPLPIPISGLHGRHDLQVLERDVRAWHQLGSAGFTLRCFDGNHLFMDANQCMKDVVSFVSETLTDVSTMSLS</sequence>
<dbReference type="InterPro" id="IPR013968">
    <property type="entry name" value="PKS_KR"/>
</dbReference>
<dbReference type="CDD" id="cd05274">
    <property type="entry name" value="KR_FAS_SDR_x"/>
    <property type="match status" value="1"/>
</dbReference>
<feature type="region of interest" description="Disordered" evidence="6">
    <location>
        <begin position="400"/>
        <end position="424"/>
    </location>
</feature>
<dbReference type="Pfam" id="PF21089">
    <property type="entry name" value="PKS_DH_N"/>
    <property type="match status" value="1"/>
</dbReference>
<dbReference type="Pfam" id="PF00975">
    <property type="entry name" value="Thioesterase"/>
    <property type="match status" value="1"/>
</dbReference>
<dbReference type="Pfam" id="PF08659">
    <property type="entry name" value="KR"/>
    <property type="match status" value="1"/>
</dbReference>
<feature type="region of interest" description="N-terminal hotdog fold" evidence="5">
    <location>
        <begin position="3221"/>
        <end position="3358"/>
    </location>
</feature>
<keyword evidence="2" id="KW-0597">Phosphoprotein</keyword>
<dbReference type="SMART" id="SM00822">
    <property type="entry name" value="PKS_KR"/>
    <property type="match status" value="1"/>
</dbReference>
<dbReference type="EMBL" id="MN734804">
    <property type="protein sequence ID" value="QIE07367.1"/>
    <property type="molecule type" value="Genomic_DNA"/>
</dbReference>
<dbReference type="SMART" id="SM00823">
    <property type="entry name" value="PKS_PP"/>
    <property type="match status" value="4"/>
</dbReference>
<evidence type="ECO:0000313" key="10">
    <source>
        <dbReference type="EMBL" id="QIE07367.1"/>
    </source>
</evidence>
<dbReference type="InterPro" id="IPR049551">
    <property type="entry name" value="PKS_DH_C"/>
</dbReference>
<dbReference type="InterPro" id="IPR032821">
    <property type="entry name" value="PKS_assoc"/>
</dbReference>
<dbReference type="CDD" id="cd00833">
    <property type="entry name" value="PKS"/>
    <property type="match status" value="3"/>
</dbReference>
<dbReference type="InterPro" id="IPR014031">
    <property type="entry name" value="Ketoacyl_synth_C"/>
</dbReference>
<dbReference type="PROSITE" id="PS00606">
    <property type="entry name" value="KS3_1"/>
    <property type="match status" value="2"/>
</dbReference>
<evidence type="ECO:0000256" key="1">
    <source>
        <dbReference type="ARBA" id="ARBA00022450"/>
    </source>
</evidence>
<feature type="domain" description="Ketosynthase family 3 (KS3)" evidence="8">
    <location>
        <begin position="727"/>
        <end position="1160"/>
    </location>
</feature>
<dbReference type="Gene3D" id="3.10.129.110">
    <property type="entry name" value="Polyketide synthase dehydratase"/>
    <property type="match status" value="3"/>
</dbReference>
<protein>
    <submittedName>
        <fullName evidence="10">Polyketide synthase NecH</fullName>
    </submittedName>
</protein>
<dbReference type="Pfam" id="PF00550">
    <property type="entry name" value="PP-binding"/>
    <property type="match status" value="4"/>
</dbReference>
<accession>A0A6G6CX61</accession>
<evidence type="ECO:0000256" key="2">
    <source>
        <dbReference type="ARBA" id="ARBA00022553"/>
    </source>
</evidence>
<dbReference type="InterPro" id="IPR029058">
    <property type="entry name" value="AB_hydrolase_fold"/>
</dbReference>
<dbReference type="InterPro" id="IPR018201">
    <property type="entry name" value="Ketoacyl_synth_AS"/>
</dbReference>
<reference evidence="10" key="1">
    <citation type="journal article" date="2020" name="Angew. Chem. Int. Ed. Engl.">
        <title>Mining Symbionts of Spider-Transmitted Fungus Illuminates Uncharted Biosynthetic Pathways to Cytotoxic Benzolactones.</title>
        <authorList>
            <person name="Niehs S.P."/>
            <person name="Dose B."/>
            <person name="Richter S."/>
            <person name="Pidot S.J."/>
            <person name="Dahse H.-M."/>
            <person name="Stinear T.P."/>
            <person name="Hertweck C."/>
        </authorList>
    </citation>
    <scope>NUCLEOTIDE SEQUENCE</scope>
    <source>
        <strain evidence="10">B8</strain>
    </source>
</reference>
<feature type="region of interest" description="C-terminal hotdog fold" evidence="5">
    <location>
        <begin position="555"/>
        <end position="698"/>
    </location>
</feature>
<keyword evidence="1" id="KW-0596">Phosphopantetheine</keyword>
<feature type="domain" description="PKS/mFAS DH" evidence="9">
    <location>
        <begin position="414"/>
        <end position="698"/>
    </location>
</feature>
<dbReference type="Gene3D" id="1.10.1200.10">
    <property type="entry name" value="ACP-like"/>
    <property type="match status" value="4"/>
</dbReference>
<keyword evidence="3" id="KW-0808">Transferase</keyword>
<dbReference type="Gene3D" id="3.40.47.10">
    <property type="match status" value="3"/>
</dbReference>
<dbReference type="SMART" id="SM00825">
    <property type="entry name" value="PKS_KS"/>
    <property type="match status" value="3"/>
</dbReference>
<dbReference type="Gene3D" id="3.40.50.720">
    <property type="entry name" value="NAD(P)-binding Rossmann-like Domain"/>
    <property type="match status" value="1"/>
</dbReference>
<dbReference type="InterPro" id="IPR036291">
    <property type="entry name" value="NAD(P)-bd_dom_sf"/>
</dbReference>
<evidence type="ECO:0000259" key="9">
    <source>
        <dbReference type="PROSITE" id="PS52019"/>
    </source>
</evidence>
<evidence type="ECO:0000256" key="5">
    <source>
        <dbReference type="PROSITE-ProRule" id="PRU01363"/>
    </source>
</evidence>
<dbReference type="InterPro" id="IPR014030">
    <property type="entry name" value="Ketoacyl_synth_N"/>
</dbReference>
<comment type="function">
    <text evidence="4">Involved in production of the polyketide antibiotic thailandamide.</text>
</comment>
<evidence type="ECO:0000259" key="8">
    <source>
        <dbReference type="PROSITE" id="PS52004"/>
    </source>
</evidence>
<dbReference type="InterPro" id="IPR020806">
    <property type="entry name" value="PKS_PP-bd"/>
</dbReference>
<organism evidence="10">
    <name type="scientific">Burkholderia sp. B8(2020)</name>
    <dbReference type="NCBI Taxonomy" id="2713619"/>
    <lineage>
        <taxon>Bacteria</taxon>
        <taxon>Pseudomonadati</taxon>
        <taxon>Pseudomonadota</taxon>
        <taxon>Betaproteobacteria</taxon>
        <taxon>Burkholderiales</taxon>
        <taxon>Burkholderiaceae</taxon>
        <taxon>Burkholderia</taxon>
    </lineage>
</organism>
<feature type="compositionally biased region" description="Polar residues" evidence="6">
    <location>
        <begin position="413"/>
        <end position="422"/>
    </location>
</feature>
<dbReference type="InterPro" id="IPR036736">
    <property type="entry name" value="ACP-like_sf"/>
</dbReference>
<dbReference type="SUPFAM" id="SSF53901">
    <property type="entry name" value="Thiolase-like"/>
    <property type="match status" value="3"/>
</dbReference>
<dbReference type="Pfam" id="PF00109">
    <property type="entry name" value="ketoacyl-synt"/>
    <property type="match status" value="3"/>
</dbReference>
<dbReference type="GO" id="GO:0005737">
    <property type="term" value="C:cytoplasm"/>
    <property type="evidence" value="ECO:0007669"/>
    <property type="project" value="TreeGrafter"/>
</dbReference>
<evidence type="ECO:0000256" key="3">
    <source>
        <dbReference type="ARBA" id="ARBA00022679"/>
    </source>
</evidence>
<feature type="domain" description="Ketosynthase family 3 (KS3)" evidence="8">
    <location>
        <begin position="2749"/>
        <end position="3173"/>
    </location>
</feature>
<dbReference type="InterPro" id="IPR057326">
    <property type="entry name" value="KR_dom"/>
</dbReference>
<dbReference type="GO" id="GO:0071770">
    <property type="term" value="P:DIM/DIP cell wall layer assembly"/>
    <property type="evidence" value="ECO:0007669"/>
    <property type="project" value="TreeGrafter"/>
</dbReference>
<dbReference type="InterPro" id="IPR001031">
    <property type="entry name" value="Thioesterase"/>
</dbReference>
<feature type="region of interest" description="C-terminal hotdog fold" evidence="5">
    <location>
        <begin position="128"/>
        <end position="275"/>
    </location>
</feature>
<dbReference type="InterPro" id="IPR020841">
    <property type="entry name" value="PKS_Beta-ketoAc_synthase_dom"/>
</dbReference>
<feature type="domain" description="Carrier" evidence="7">
    <location>
        <begin position="319"/>
        <end position="396"/>
    </location>
</feature>
<dbReference type="InterPro" id="IPR020807">
    <property type="entry name" value="PKS_DH"/>
</dbReference>
<dbReference type="GO" id="GO:0005886">
    <property type="term" value="C:plasma membrane"/>
    <property type="evidence" value="ECO:0007669"/>
    <property type="project" value="TreeGrafter"/>
</dbReference>
<dbReference type="InterPro" id="IPR016039">
    <property type="entry name" value="Thiolase-like"/>
</dbReference>
<feature type="active site" description="Proton donor; for dehydratase activity" evidence="5">
    <location>
        <position position="190"/>
    </location>
</feature>
<dbReference type="PROSITE" id="PS50075">
    <property type="entry name" value="CARRIER"/>
    <property type="match status" value="3"/>
</dbReference>
<dbReference type="InterPro" id="IPR049900">
    <property type="entry name" value="PKS_mFAS_DH"/>
</dbReference>
<name>A0A6G6CX61_9BURK</name>
<evidence type="ECO:0000259" key="7">
    <source>
        <dbReference type="PROSITE" id="PS50075"/>
    </source>
</evidence>
<dbReference type="GO" id="GO:0004312">
    <property type="term" value="F:fatty acid synthase activity"/>
    <property type="evidence" value="ECO:0007669"/>
    <property type="project" value="TreeGrafter"/>
</dbReference>
<feature type="domain" description="Carrier" evidence="7">
    <location>
        <begin position="1399"/>
        <end position="1472"/>
    </location>
</feature>
<feature type="domain" description="PKS/mFAS DH" evidence="9">
    <location>
        <begin position="1"/>
        <end position="275"/>
    </location>
</feature>
<dbReference type="PROSITE" id="PS52019">
    <property type="entry name" value="PKS_MFAS_DH"/>
    <property type="match status" value="3"/>
</dbReference>
<dbReference type="GO" id="GO:0004315">
    <property type="term" value="F:3-oxoacyl-[acyl-carrier-protein] synthase activity"/>
    <property type="evidence" value="ECO:0007669"/>
    <property type="project" value="InterPro"/>
</dbReference>
<feature type="region of interest" description="N-terminal hotdog fold" evidence="5">
    <location>
        <begin position="414"/>
        <end position="541"/>
    </location>
</feature>
<dbReference type="Pfam" id="PF02801">
    <property type="entry name" value="Ketoacyl-synt_C"/>
    <property type="match status" value="3"/>
</dbReference>
<dbReference type="InterPro" id="IPR009081">
    <property type="entry name" value="PP-bd_ACP"/>
</dbReference>
<dbReference type="Pfam" id="PF14765">
    <property type="entry name" value="PS-DH"/>
    <property type="match status" value="2"/>
</dbReference>
<dbReference type="PANTHER" id="PTHR43775">
    <property type="entry name" value="FATTY ACID SYNTHASE"/>
    <property type="match status" value="1"/>
</dbReference>
<dbReference type="GO" id="GO:0031177">
    <property type="term" value="F:phosphopantetheine binding"/>
    <property type="evidence" value="ECO:0007669"/>
    <property type="project" value="InterPro"/>
</dbReference>
<dbReference type="FunFam" id="3.40.47.10:FF:000019">
    <property type="entry name" value="Polyketide synthase type I"/>
    <property type="match status" value="1"/>
</dbReference>
<dbReference type="PROSITE" id="PS52004">
    <property type="entry name" value="KS3_2"/>
    <property type="match status" value="3"/>
</dbReference>
<dbReference type="Pfam" id="PF22621">
    <property type="entry name" value="CurL-like_PKS_C"/>
    <property type="match status" value="1"/>
</dbReference>
<dbReference type="Gene3D" id="3.40.50.1820">
    <property type="entry name" value="alpha/beta hydrolase"/>
    <property type="match status" value="1"/>
</dbReference>